<feature type="coiled-coil region" evidence="1">
    <location>
        <begin position="341"/>
        <end position="398"/>
    </location>
</feature>
<feature type="transmembrane region" description="Helical" evidence="2">
    <location>
        <begin position="45"/>
        <end position="63"/>
    </location>
</feature>
<feature type="transmembrane region" description="Helical" evidence="2">
    <location>
        <begin position="70"/>
        <end position="90"/>
    </location>
</feature>
<evidence type="ECO:0000313" key="3">
    <source>
        <dbReference type="EMBL" id="POG82319.1"/>
    </source>
</evidence>
<sequence>MSLQQKFNLVIISIIFITFFTFSHNINAFPINDVKEDNYSPTEDIFDFLFATSIPAAALLLYYKFKDYRQFQIIIGITDDLLALFTNFVIPSISLKINPKHNKCIMKDDINSSLIAAIIYYGICFSYRAIIIKQASFKNVKLEYTFILIGAIIIYYWQVTAKIFCLFKYKCLDYWYLINALYFILTIFGIIMSLNLLYYEKFLKSFRWVLLSLYLFNLFYICLFYAFINTIGPYITKLILFCVTYSLARLAMNFEPEDDDLAGDETSEGKNVGIFEILKRWKSNWNSIGTKENIIEKTNFVRNVINGMIIRISDLKEEINENFGTTIDDIIIDDVDDKINENNVEVELNDIEIKVKDIKKNILQVIEKEIFKIKFENNKEQLNKLNEIKSKMRNIKDDMDYVQNIFNKIKKKEYFSVAIYLFSRRDGSFLEVKGRKKKRIITFRHLRIN</sequence>
<dbReference type="VEuPathDB" id="FungiDB:RhiirFUN_016881"/>
<organism evidence="3 4">
    <name type="scientific">Rhizophagus irregularis (strain DAOM 181602 / DAOM 197198 / MUCL 43194)</name>
    <name type="common">Arbuscular mycorrhizal fungus</name>
    <name type="synonym">Glomus intraradices</name>
    <dbReference type="NCBI Taxonomy" id="747089"/>
    <lineage>
        <taxon>Eukaryota</taxon>
        <taxon>Fungi</taxon>
        <taxon>Fungi incertae sedis</taxon>
        <taxon>Mucoromycota</taxon>
        <taxon>Glomeromycotina</taxon>
        <taxon>Glomeromycetes</taxon>
        <taxon>Glomerales</taxon>
        <taxon>Glomeraceae</taxon>
        <taxon>Rhizophagus</taxon>
    </lineage>
</organism>
<dbReference type="EMBL" id="AUPC02000005">
    <property type="protein sequence ID" value="POG82319.1"/>
    <property type="molecule type" value="Genomic_DNA"/>
</dbReference>
<proteinExistence type="predicted"/>
<keyword evidence="2" id="KW-0472">Membrane</keyword>
<reference evidence="3 4" key="1">
    <citation type="journal article" date="2013" name="Proc. Natl. Acad. Sci. U.S.A.">
        <title>Genome of an arbuscular mycorrhizal fungus provides insight into the oldest plant symbiosis.</title>
        <authorList>
            <person name="Tisserant E."/>
            <person name="Malbreil M."/>
            <person name="Kuo A."/>
            <person name="Kohler A."/>
            <person name="Symeonidi A."/>
            <person name="Balestrini R."/>
            <person name="Charron P."/>
            <person name="Duensing N."/>
            <person name="Frei Dit Frey N."/>
            <person name="Gianinazzi-Pearson V."/>
            <person name="Gilbert L.B."/>
            <person name="Handa Y."/>
            <person name="Herr J.R."/>
            <person name="Hijri M."/>
            <person name="Koul R."/>
            <person name="Kawaguchi M."/>
            <person name="Krajinski F."/>
            <person name="Lammers P.J."/>
            <person name="Masclaux F.G."/>
            <person name="Murat C."/>
            <person name="Morin E."/>
            <person name="Ndikumana S."/>
            <person name="Pagni M."/>
            <person name="Petitpierre D."/>
            <person name="Requena N."/>
            <person name="Rosikiewicz P."/>
            <person name="Riley R."/>
            <person name="Saito K."/>
            <person name="San Clemente H."/>
            <person name="Shapiro H."/>
            <person name="van Tuinen D."/>
            <person name="Becard G."/>
            <person name="Bonfante P."/>
            <person name="Paszkowski U."/>
            <person name="Shachar-Hill Y.Y."/>
            <person name="Tuskan G.A."/>
            <person name="Young P.W."/>
            <person name="Sanders I.R."/>
            <person name="Henrissat B."/>
            <person name="Rensing S.A."/>
            <person name="Grigoriev I.V."/>
            <person name="Corradi N."/>
            <person name="Roux C."/>
            <person name="Martin F."/>
        </authorList>
    </citation>
    <scope>NUCLEOTIDE SEQUENCE [LARGE SCALE GENOMIC DNA]</scope>
    <source>
        <strain evidence="3 4">DAOM 197198</strain>
    </source>
</reference>
<reference evidence="3 4" key="2">
    <citation type="journal article" date="2018" name="New Phytol.">
        <title>High intraspecific genome diversity in the model arbuscular mycorrhizal symbiont Rhizophagus irregularis.</title>
        <authorList>
            <person name="Chen E.C.H."/>
            <person name="Morin E."/>
            <person name="Beaudet D."/>
            <person name="Noel J."/>
            <person name="Yildirir G."/>
            <person name="Ndikumana S."/>
            <person name="Charron P."/>
            <person name="St-Onge C."/>
            <person name="Giorgi J."/>
            <person name="Kruger M."/>
            <person name="Marton T."/>
            <person name="Ropars J."/>
            <person name="Grigoriev I.V."/>
            <person name="Hainaut M."/>
            <person name="Henrissat B."/>
            <person name="Roux C."/>
            <person name="Martin F."/>
            <person name="Corradi N."/>
        </authorList>
    </citation>
    <scope>NUCLEOTIDE SEQUENCE [LARGE SCALE GENOMIC DNA]</scope>
    <source>
        <strain evidence="3 4">DAOM 197198</strain>
    </source>
</reference>
<feature type="transmembrane region" description="Helical" evidence="2">
    <location>
        <begin position="142"/>
        <end position="159"/>
    </location>
</feature>
<feature type="transmembrane region" description="Helical" evidence="2">
    <location>
        <begin position="174"/>
        <end position="196"/>
    </location>
</feature>
<dbReference type="Proteomes" id="UP000018888">
    <property type="component" value="Unassembled WGS sequence"/>
</dbReference>
<name>A0A2H5STV3_RHIID</name>
<dbReference type="AlphaFoldDB" id="A0A2H5STV3"/>
<feature type="transmembrane region" description="Helical" evidence="2">
    <location>
        <begin position="110"/>
        <end position="130"/>
    </location>
</feature>
<keyword evidence="2" id="KW-0812">Transmembrane</keyword>
<feature type="transmembrane region" description="Helical" evidence="2">
    <location>
        <begin position="208"/>
        <end position="228"/>
    </location>
</feature>
<keyword evidence="1" id="KW-0175">Coiled coil</keyword>
<evidence type="ECO:0000256" key="2">
    <source>
        <dbReference type="SAM" id="Phobius"/>
    </source>
</evidence>
<evidence type="ECO:0000313" key="4">
    <source>
        <dbReference type="Proteomes" id="UP000018888"/>
    </source>
</evidence>
<accession>A0A2H5STV3</accession>
<evidence type="ECO:0000256" key="1">
    <source>
        <dbReference type="SAM" id="Coils"/>
    </source>
</evidence>
<comment type="caution">
    <text evidence="3">The sequence shown here is derived from an EMBL/GenBank/DDBJ whole genome shotgun (WGS) entry which is preliminary data.</text>
</comment>
<gene>
    <name evidence="3" type="ORF">GLOIN_2v1834410</name>
</gene>
<feature type="transmembrane region" description="Helical" evidence="2">
    <location>
        <begin position="7"/>
        <end position="25"/>
    </location>
</feature>
<keyword evidence="2" id="KW-1133">Transmembrane helix</keyword>
<keyword evidence="4" id="KW-1185">Reference proteome</keyword>
<protein>
    <submittedName>
        <fullName evidence="3">Uncharacterized protein</fullName>
    </submittedName>
</protein>